<evidence type="ECO:0000313" key="1">
    <source>
        <dbReference type="EMBL" id="EDM50900.1"/>
    </source>
</evidence>
<dbReference type="InterPro" id="IPR043743">
    <property type="entry name" value="DUF5688"/>
</dbReference>
<dbReference type="STRING" id="411463.EUBVEN_01680"/>
<dbReference type="eggNOG" id="ENOG502Z8J4">
    <property type="taxonomic scope" value="Bacteria"/>
</dbReference>
<comment type="caution">
    <text evidence="1">The sequence shown here is derived from an EMBL/GenBank/DDBJ whole genome shotgun (WGS) entry which is preliminary data.</text>
</comment>
<accession>A5Z7J2</accession>
<dbReference type="AlphaFoldDB" id="A5Z7J2"/>
<sequence>MKFFRRTNMNLNYEEFKEKIKEDIKDYMDEKYKDCGVVIRKVNKTNREVDGLNFYDIPGLKNATPTLYVNNLYEEYERTVNYEDVVRMAAETMENGIESFNKEIKADFLDTSRLKDNVFFTLINAEQNRELLKTVPHRKFEDLAIVYRWNLGNDSLGTYTNLVNNDLAAKEGLTENDLYNAANKNTKELFPVSIKNMNEVISEIIFGESELGEEMQEEFNEVMMETPNEHSMYVITNESKLYGAASILYEEPLHELAEKIGSDLYILPSSIHEVIAVSADFGLPDELAEMVYEINMDQVDINDRLSNQVYCYDKDLRTLRLATDTINKSLDDVDRGAISSPEREGR</sequence>
<gene>
    <name evidence="1" type="ORF">EUBVEN_01680</name>
</gene>
<proteinExistence type="predicted"/>
<dbReference type="EMBL" id="AAVL02000035">
    <property type="protein sequence ID" value="EDM50900.1"/>
    <property type="molecule type" value="Genomic_DNA"/>
</dbReference>
<dbReference type="Proteomes" id="UP000006000">
    <property type="component" value="Unassembled WGS sequence"/>
</dbReference>
<reference evidence="1 2" key="2">
    <citation type="submission" date="2007-04" db="EMBL/GenBank/DDBJ databases">
        <title>Draft genome sequence of Eubacterium ventriosum (ATCC 27560).</title>
        <authorList>
            <person name="Sudarsanam P."/>
            <person name="Ley R."/>
            <person name="Guruge J."/>
            <person name="Turnbaugh P.J."/>
            <person name="Mahowald M."/>
            <person name="Liep D."/>
            <person name="Gordon J."/>
        </authorList>
    </citation>
    <scope>NUCLEOTIDE SEQUENCE [LARGE SCALE GENOMIC DNA]</scope>
    <source>
        <strain evidence="1 2">ATCC 27560</strain>
    </source>
</reference>
<dbReference type="HOGENOM" id="CLU_054014_0_0_9"/>
<protein>
    <submittedName>
        <fullName evidence="1">Uncharacterized protein</fullName>
    </submittedName>
</protein>
<name>A5Z7J2_9FIRM</name>
<dbReference type="Pfam" id="PF18941">
    <property type="entry name" value="DUF5688"/>
    <property type="match status" value="1"/>
</dbReference>
<evidence type="ECO:0000313" key="2">
    <source>
        <dbReference type="Proteomes" id="UP000006000"/>
    </source>
</evidence>
<reference evidence="1 2" key="1">
    <citation type="submission" date="2007-03" db="EMBL/GenBank/DDBJ databases">
        <authorList>
            <person name="Fulton L."/>
            <person name="Clifton S."/>
            <person name="Fulton B."/>
            <person name="Xu J."/>
            <person name="Minx P."/>
            <person name="Pepin K.H."/>
            <person name="Johnson M."/>
            <person name="Thiruvilangam P."/>
            <person name="Bhonagiri V."/>
            <person name="Nash W.E."/>
            <person name="Mardis E.R."/>
            <person name="Wilson R.K."/>
        </authorList>
    </citation>
    <scope>NUCLEOTIDE SEQUENCE [LARGE SCALE GENOMIC DNA]</scope>
    <source>
        <strain evidence="1 2">ATCC 27560</strain>
    </source>
</reference>
<organism evidence="1 2">
    <name type="scientific">Eubacterium ventriosum ATCC 27560</name>
    <dbReference type="NCBI Taxonomy" id="411463"/>
    <lineage>
        <taxon>Bacteria</taxon>
        <taxon>Bacillati</taxon>
        <taxon>Bacillota</taxon>
        <taxon>Clostridia</taxon>
        <taxon>Eubacteriales</taxon>
        <taxon>Eubacteriaceae</taxon>
        <taxon>Eubacterium</taxon>
    </lineage>
</organism>